<comment type="caution">
    <text evidence="3">The sequence shown here is derived from an EMBL/GenBank/DDBJ whole genome shotgun (WGS) entry which is preliminary data.</text>
</comment>
<evidence type="ECO:0000313" key="3">
    <source>
        <dbReference type="EMBL" id="HGW91252.1"/>
    </source>
</evidence>
<dbReference type="PANTHER" id="PTHR38731">
    <property type="entry name" value="LIPL45-RELATED LIPOPROTEIN-RELATED"/>
    <property type="match status" value="1"/>
</dbReference>
<dbReference type="AlphaFoldDB" id="A0A7C4UBV8"/>
<proteinExistence type="predicted"/>
<feature type="coiled-coil region" evidence="1">
    <location>
        <begin position="175"/>
        <end position="274"/>
    </location>
</feature>
<accession>A0A7C4UBV8</accession>
<evidence type="ECO:0000259" key="2">
    <source>
        <dbReference type="Pfam" id="PF04773"/>
    </source>
</evidence>
<reference evidence="3" key="1">
    <citation type="journal article" date="2020" name="mSystems">
        <title>Genome- and Community-Level Interaction Insights into Carbon Utilization and Element Cycling Functions of Hydrothermarchaeota in Hydrothermal Sediment.</title>
        <authorList>
            <person name="Zhou Z."/>
            <person name="Liu Y."/>
            <person name="Xu W."/>
            <person name="Pan J."/>
            <person name="Luo Z.H."/>
            <person name="Li M."/>
        </authorList>
    </citation>
    <scope>NUCLEOTIDE SEQUENCE [LARGE SCALE GENOMIC DNA]</scope>
    <source>
        <strain evidence="3">SpSt-780</strain>
    </source>
</reference>
<gene>
    <name evidence="3" type="ORF">ENV67_01760</name>
</gene>
<organism evidence="3">
    <name type="scientific">candidate division WOR-3 bacterium</name>
    <dbReference type="NCBI Taxonomy" id="2052148"/>
    <lineage>
        <taxon>Bacteria</taxon>
        <taxon>Bacteria division WOR-3</taxon>
    </lineage>
</organism>
<keyword evidence="1" id="KW-0175">Coiled coil</keyword>
<dbReference type="EMBL" id="DTHG01000021">
    <property type="protein sequence ID" value="HGW91252.1"/>
    <property type="molecule type" value="Genomic_DNA"/>
</dbReference>
<dbReference type="InterPro" id="IPR006860">
    <property type="entry name" value="FecR"/>
</dbReference>
<protein>
    <recommendedName>
        <fullName evidence="2">FecR protein domain-containing protein</fullName>
    </recommendedName>
</protein>
<sequence length="376" mass="44727">MCIYLLCVYLNLFNGDVKVKSEGVWKEGYLELELRNGDSVFVLDGKAEIVFDDNTTAIIDSNTMIGINTSENSNRIYLNFGRIWAKVSKLLTGKIFEIEDNNCIAGVRGTEFVVSYNGDSSGIDVLEGEVEVKEKGLNKIVRLKRFERIRVRRKILSKIQKIDEARYERWFGWDKRDAQKIIERIKERREKRENLLERLEILQQRLQDNELKKKIDELREEGAKDDELIRLRGEYLIKRLNEDISRLESIYRDLESLRGELRIKIDRLKSLIKKREFKEARVLFNEIESKIPFLKARLREVFILYEKVENAKNRLEEFVKINRDNKKVRDIIKEAKNKIKEVNIIQKKIQNGLKEAKLFEKFINDLRIKLQERERK</sequence>
<name>A0A7C4UBV8_UNCW3</name>
<dbReference type="Gene3D" id="2.60.120.1440">
    <property type="match status" value="1"/>
</dbReference>
<evidence type="ECO:0000256" key="1">
    <source>
        <dbReference type="SAM" id="Coils"/>
    </source>
</evidence>
<dbReference type="Pfam" id="PF04773">
    <property type="entry name" value="FecR"/>
    <property type="match status" value="1"/>
</dbReference>
<feature type="domain" description="FecR protein" evidence="2">
    <location>
        <begin position="44"/>
        <end position="131"/>
    </location>
</feature>